<dbReference type="EMBL" id="JARBHB010000004">
    <property type="protein sequence ID" value="KAJ8887281.1"/>
    <property type="molecule type" value="Genomic_DNA"/>
</dbReference>
<protein>
    <submittedName>
        <fullName evidence="1">Uncharacterized protein</fullName>
    </submittedName>
</protein>
<proteinExistence type="predicted"/>
<comment type="caution">
    <text evidence="1">The sequence shown here is derived from an EMBL/GenBank/DDBJ whole genome shotgun (WGS) entry which is preliminary data.</text>
</comment>
<name>A0ABQ9HSC5_9NEOP</name>
<accession>A0ABQ9HSC5</accession>
<evidence type="ECO:0000313" key="1">
    <source>
        <dbReference type="EMBL" id="KAJ8887281.1"/>
    </source>
</evidence>
<organism evidence="1 2">
    <name type="scientific">Dryococelus australis</name>
    <dbReference type="NCBI Taxonomy" id="614101"/>
    <lineage>
        <taxon>Eukaryota</taxon>
        <taxon>Metazoa</taxon>
        <taxon>Ecdysozoa</taxon>
        <taxon>Arthropoda</taxon>
        <taxon>Hexapoda</taxon>
        <taxon>Insecta</taxon>
        <taxon>Pterygota</taxon>
        <taxon>Neoptera</taxon>
        <taxon>Polyneoptera</taxon>
        <taxon>Phasmatodea</taxon>
        <taxon>Verophasmatodea</taxon>
        <taxon>Anareolatae</taxon>
        <taxon>Phasmatidae</taxon>
        <taxon>Eurycanthinae</taxon>
        <taxon>Dryococelus</taxon>
    </lineage>
</organism>
<reference evidence="1 2" key="1">
    <citation type="submission" date="2023-02" db="EMBL/GenBank/DDBJ databases">
        <title>LHISI_Scaffold_Assembly.</title>
        <authorList>
            <person name="Stuart O.P."/>
            <person name="Cleave R."/>
            <person name="Magrath M.J.L."/>
            <person name="Mikheyev A.S."/>
        </authorList>
    </citation>
    <scope>NUCLEOTIDE SEQUENCE [LARGE SCALE GENOMIC DNA]</scope>
    <source>
        <strain evidence="1">Daus_M_001</strain>
        <tissue evidence="1">Leg muscle</tissue>
    </source>
</reference>
<evidence type="ECO:0000313" key="2">
    <source>
        <dbReference type="Proteomes" id="UP001159363"/>
    </source>
</evidence>
<sequence>MCNCVERTLKPTRLKKEVGRGRSRESTPFRIGSLVRRPADAADGTHVSWPRNCGFDPDGEPTIPCLHRPSSPYATLPDVPKKQQGTNWLIPYHLFPPTAGSTCNRCEGGGAKRCREADLIVRSITYIAASRKFPAQQDRVIISGNACENLVTIGDLSWFNIEKGCNDRSKQRWAHNRHISFHKRMSLPCANSERGIDLRGALVSLFSALLATTRLQDYGRISAKPISALSCTSGLPEAHVMAPRLRCCHCVKVTLTSSSWTDLLTNPQCDERDKDLLRGNWGENPRPSDYRSATLLPLHELPRKIHFTRQHDVGSGAVMQGRWKRKIPEKTRRLKGIAQHDSYVRKPGSYPAGNRARFTSMGSERSGHCVTAAPFKTCFPSIFTNFTGCMPASAVVKIPAGLNSDNIAKLTTKFPPPSSPLRLDCRSDSRPAIRVPPSWRVRLKYTFPHKTRVPCSHLREEHTLPTRAVEDFRDVKHMVNTISEHPSMDKTSFFKAPYTQCDENTARQFRALRLATKAHLMSVAMPSLSFPRFGSQTRRNSPGRRAVGGVSARALASEQSEPCSITGRATPDFCTCESCRAMLLFGGFSHGHSISLALAFRRRSISTSFHPYRLSIPCRRQERHTLCRDAIVYMLTQEVFYYSRRFTALCPTPQKLADLQKQSRNNPVLAYYREEFERNGVSTALMDPSPPINVLPYGAMYLSHSHVRIVPDDAARCQPVLLGVLPFTPVLHSGAATYSPRFSLIGSQDLGSTVAAWLKET</sequence>
<gene>
    <name evidence="1" type="ORF">PR048_013496</name>
</gene>
<keyword evidence="2" id="KW-1185">Reference proteome</keyword>
<dbReference type="Proteomes" id="UP001159363">
    <property type="component" value="Chromosome X"/>
</dbReference>